<protein>
    <submittedName>
        <fullName evidence="1">Uncharacterized protein</fullName>
    </submittedName>
</protein>
<dbReference type="GeneID" id="54410987"/>
<dbReference type="AlphaFoldDB" id="A0A6A6ABL1"/>
<name>A0A6A6ABL1_9PLEO</name>
<sequence length="152" mass="16740">MTRDRSVERDGSTVIGWRPLHGRSFLAFASAPALAQLNPRPVLTPALALGVPTAAVVSLLFLHHRPLPYALPVLTRHCIPCRPPRQTQRPSSTTRQLTLDTPCLLAPVSELLRCFILRTGGRTAAHVPKGLLSHDSQQIRQSYDSQHTPADY</sequence>
<proteinExistence type="predicted"/>
<dbReference type="EMBL" id="ML977508">
    <property type="protein sequence ID" value="KAF2128545.1"/>
    <property type="molecule type" value="Genomic_DNA"/>
</dbReference>
<evidence type="ECO:0000313" key="1">
    <source>
        <dbReference type="EMBL" id="KAF2128545.1"/>
    </source>
</evidence>
<keyword evidence="2" id="KW-1185">Reference proteome</keyword>
<evidence type="ECO:0000313" key="2">
    <source>
        <dbReference type="Proteomes" id="UP000799771"/>
    </source>
</evidence>
<accession>A0A6A6ABL1</accession>
<dbReference type="Proteomes" id="UP000799771">
    <property type="component" value="Unassembled WGS sequence"/>
</dbReference>
<reference evidence="1" key="1">
    <citation type="journal article" date="2020" name="Stud. Mycol.">
        <title>101 Dothideomycetes genomes: a test case for predicting lifestyles and emergence of pathogens.</title>
        <authorList>
            <person name="Haridas S."/>
            <person name="Albert R."/>
            <person name="Binder M."/>
            <person name="Bloem J."/>
            <person name="Labutti K."/>
            <person name="Salamov A."/>
            <person name="Andreopoulos B."/>
            <person name="Baker S."/>
            <person name="Barry K."/>
            <person name="Bills G."/>
            <person name="Bluhm B."/>
            <person name="Cannon C."/>
            <person name="Castanera R."/>
            <person name="Culley D."/>
            <person name="Daum C."/>
            <person name="Ezra D."/>
            <person name="Gonzalez J."/>
            <person name="Henrissat B."/>
            <person name="Kuo A."/>
            <person name="Liang C."/>
            <person name="Lipzen A."/>
            <person name="Lutzoni F."/>
            <person name="Magnuson J."/>
            <person name="Mondo S."/>
            <person name="Nolan M."/>
            <person name="Ohm R."/>
            <person name="Pangilinan J."/>
            <person name="Park H.-J."/>
            <person name="Ramirez L."/>
            <person name="Alfaro M."/>
            <person name="Sun H."/>
            <person name="Tritt A."/>
            <person name="Yoshinaga Y."/>
            <person name="Zwiers L.-H."/>
            <person name="Turgeon B."/>
            <person name="Goodwin S."/>
            <person name="Spatafora J."/>
            <person name="Crous P."/>
            <person name="Grigoriev I."/>
        </authorList>
    </citation>
    <scope>NUCLEOTIDE SEQUENCE</scope>
    <source>
        <strain evidence="1">CBS 119687</strain>
    </source>
</reference>
<gene>
    <name evidence="1" type="ORF">P153DRAFT_386662</name>
</gene>
<dbReference type="RefSeq" id="XP_033522934.1">
    <property type="nucleotide sequence ID" value="XM_033670555.1"/>
</dbReference>
<organism evidence="1 2">
    <name type="scientific">Dothidotthia symphoricarpi CBS 119687</name>
    <dbReference type="NCBI Taxonomy" id="1392245"/>
    <lineage>
        <taxon>Eukaryota</taxon>
        <taxon>Fungi</taxon>
        <taxon>Dikarya</taxon>
        <taxon>Ascomycota</taxon>
        <taxon>Pezizomycotina</taxon>
        <taxon>Dothideomycetes</taxon>
        <taxon>Pleosporomycetidae</taxon>
        <taxon>Pleosporales</taxon>
        <taxon>Dothidotthiaceae</taxon>
        <taxon>Dothidotthia</taxon>
    </lineage>
</organism>